<comment type="caution">
    <text evidence="1">The sequence shown here is derived from an EMBL/GenBank/DDBJ whole genome shotgun (WGS) entry which is preliminary data.</text>
</comment>
<dbReference type="AlphaFoldDB" id="A0A9D3Y4W8"/>
<gene>
    <name evidence="1" type="ORF">DPMN_192543</name>
</gene>
<evidence type="ECO:0000313" key="1">
    <source>
        <dbReference type="EMBL" id="KAH3693142.1"/>
    </source>
</evidence>
<dbReference type="Proteomes" id="UP000828390">
    <property type="component" value="Unassembled WGS sequence"/>
</dbReference>
<dbReference type="EMBL" id="JAIWYP010000017">
    <property type="protein sequence ID" value="KAH3693142.1"/>
    <property type="molecule type" value="Genomic_DNA"/>
</dbReference>
<sequence>MLTSLGFDRIFKENAVTIQAVTENHLSELGELHQTLIGNEQTEFVARYLEKLAFTMSDWASNEKLANKLLEEWLDEILNSFEGYKRIIHNFYCMAHVLLGFHLYVIPGVKHIGQEICEEHGPIGHDALSVFRNWSKKKIAIERAIRTISDVFGPADDHHRVRDR</sequence>
<name>A0A9D3Y4W8_DREPO</name>
<proteinExistence type="predicted"/>
<keyword evidence="2" id="KW-1185">Reference proteome</keyword>
<reference evidence="1" key="1">
    <citation type="journal article" date="2019" name="bioRxiv">
        <title>The Genome of the Zebra Mussel, Dreissena polymorpha: A Resource for Invasive Species Research.</title>
        <authorList>
            <person name="McCartney M.A."/>
            <person name="Auch B."/>
            <person name="Kono T."/>
            <person name="Mallez S."/>
            <person name="Zhang Y."/>
            <person name="Obille A."/>
            <person name="Becker A."/>
            <person name="Abrahante J.E."/>
            <person name="Garbe J."/>
            <person name="Badalamenti J.P."/>
            <person name="Herman A."/>
            <person name="Mangelson H."/>
            <person name="Liachko I."/>
            <person name="Sullivan S."/>
            <person name="Sone E.D."/>
            <person name="Koren S."/>
            <person name="Silverstein K.A.T."/>
            <person name="Beckman K.B."/>
            <person name="Gohl D.M."/>
        </authorList>
    </citation>
    <scope>NUCLEOTIDE SEQUENCE</scope>
    <source>
        <strain evidence="1">Duluth1</strain>
        <tissue evidence="1">Whole animal</tissue>
    </source>
</reference>
<accession>A0A9D3Y4W8</accession>
<organism evidence="1 2">
    <name type="scientific">Dreissena polymorpha</name>
    <name type="common">Zebra mussel</name>
    <name type="synonym">Mytilus polymorpha</name>
    <dbReference type="NCBI Taxonomy" id="45954"/>
    <lineage>
        <taxon>Eukaryota</taxon>
        <taxon>Metazoa</taxon>
        <taxon>Spiralia</taxon>
        <taxon>Lophotrochozoa</taxon>
        <taxon>Mollusca</taxon>
        <taxon>Bivalvia</taxon>
        <taxon>Autobranchia</taxon>
        <taxon>Heteroconchia</taxon>
        <taxon>Euheterodonta</taxon>
        <taxon>Imparidentia</taxon>
        <taxon>Neoheterodontei</taxon>
        <taxon>Myida</taxon>
        <taxon>Dreissenoidea</taxon>
        <taxon>Dreissenidae</taxon>
        <taxon>Dreissena</taxon>
    </lineage>
</organism>
<evidence type="ECO:0000313" key="2">
    <source>
        <dbReference type="Proteomes" id="UP000828390"/>
    </source>
</evidence>
<protein>
    <submittedName>
        <fullName evidence="1">Uncharacterized protein</fullName>
    </submittedName>
</protein>
<reference evidence="1" key="2">
    <citation type="submission" date="2020-11" db="EMBL/GenBank/DDBJ databases">
        <authorList>
            <person name="McCartney M.A."/>
            <person name="Auch B."/>
            <person name="Kono T."/>
            <person name="Mallez S."/>
            <person name="Becker A."/>
            <person name="Gohl D.M."/>
            <person name="Silverstein K.A.T."/>
            <person name="Koren S."/>
            <person name="Bechman K.B."/>
            <person name="Herman A."/>
            <person name="Abrahante J.E."/>
            <person name="Garbe J."/>
        </authorList>
    </citation>
    <scope>NUCLEOTIDE SEQUENCE</scope>
    <source>
        <strain evidence="1">Duluth1</strain>
        <tissue evidence="1">Whole animal</tissue>
    </source>
</reference>